<dbReference type="GO" id="GO:0016020">
    <property type="term" value="C:membrane"/>
    <property type="evidence" value="ECO:0007669"/>
    <property type="project" value="UniProtKB-SubCell"/>
</dbReference>
<evidence type="ECO:0000313" key="7">
    <source>
        <dbReference type="Proteomes" id="UP000749559"/>
    </source>
</evidence>
<dbReference type="GO" id="GO:0016192">
    <property type="term" value="P:vesicle-mediated transport"/>
    <property type="evidence" value="ECO:0007669"/>
    <property type="project" value="InterPro"/>
</dbReference>
<dbReference type="OrthoDB" id="8775810at2759"/>
<keyword evidence="3" id="KW-0812">Transmembrane</keyword>
<keyword evidence="5" id="KW-0472">Membrane</keyword>
<comment type="similarity">
    <text evidence="2">Belongs to the cornichon family.</text>
</comment>
<evidence type="ECO:0000256" key="1">
    <source>
        <dbReference type="ARBA" id="ARBA00004141"/>
    </source>
</evidence>
<dbReference type="EMBL" id="CAIIXF020000008">
    <property type="protein sequence ID" value="CAH1793161.1"/>
    <property type="molecule type" value="Genomic_DNA"/>
</dbReference>
<keyword evidence="7" id="KW-1185">Reference proteome</keyword>
<evidence type="ECO:0000313" key="6">
    <source>
        <dbReference type="EMBL" id="CAH1793161.1"/>
    </source>
</evidence>
<comment type="subcellular location">
    <subcellularLocation>
        <location evidence="1">Membrane</location>
        <topology evidence="1">Multi-pass membrane protein</topology>
    </subcellularLocation>
</comment>
<keyword evidence="4" id="KW-1133">Transmembrane helix</keyword>
<accession>A0A8J1Y5U8</accession>
<evidence type="ECO:0008006" key="8">
    <source>
        <dbReference type="Google" id="ProtNLM"/>
    </source>
</evidence>
<organism evidence="6 7">
    <name type="scientific">Owenia fusiformis</name>
    <name type="common">Polychaete worm</name>
    <dbReference type="NCBI Taxonomy" id="6347"/>
    <lineage>
        <taxon>Eukaryota</taxon>
        <taxon>Metazoa</taxon>
        <taxon>Spiralia</taxon>
        <taxon>Lophotrochozoa</taxon>
        <taxon>Annelida</taxon>
        <taxon>Polychaeta</taxon>
        <taxon>Sedentaria</taxon>
        <taxon>Canalipalpata</taxon>
        <taxon>Sabellida</taxon>
        <taxon>Oweniida</taxon>
        <taxon>Oweniidae</taxon>
        <taxon>Owenia</taxon>
    </lineage>
</organism>
<protein>
    <recommendedName>
        <fullName evidence="8">Cornichon</fullName>
    </recommendedName>
</protein>
<dbReference type="SMART" id="SM01398">
    <property type="entry name" value="Cornichon"/>
    <property type="match status" value="1"/>
</dbReference>
<evidence type="ECO:0000256" key="5">
    <source>
        <dbReference type="ARBA" id="ARBA00023136"/>
    </source>
</evidence>
<dbReference type="InterPro" id="IPR003377">
    <property type="entry name" value="Cornichon"/>
</dbReference>
<dbReference type="Pfam" id="PF03311">
    <property type="entry name" value="Cornichon"/>
    <property type="match status" value="1"/>
</dbReference>
<name>A0A8J1Y5U8_OWEFU</name>
<dbReference type="Proteomes" id="UP000749559">
    <property type="component" value="Unassembled WGS sequence"/>
</dbReference>
<dbReference type="AlphaFoldDB" id="A0A8J1Y5U8"/>
<sequence length="141" mass="16137">MELDTPVLIFGLVDGTTLLFLTVYFVITLSDLECDYLNARSCCEKLNMWVLPEIVAHSLITVLLLLSLHWVLFLLNLPLAVFQINKYLSKPSGSIGVYDPTEIHNRQLLKSYMKESMVKLGFHLVFFFIYLYSMILALVGD</sequence>
<evidence type="ECO:0000256" key="3">
    <source>
        <dbReference type="ARBA" id="ARBA00022692"/>
    </source>
</evidence>
<gene>
    <name evidence="6" type="ORF">OFUS_LOCUS18042</name>
</gene>
<comment type="caution">
    <text evidence="6">The sequence shown here is derived from an EMBL/GenBank/DDBJ whole genome shotgun (WGS) entry which is preliminary data.</text>
</comment>
<reference evidence="6" key="1">
    <citation type="submission" date="2022-03" db="EMBL/GenBank/DDBJ databases">
        <authorList>
            <person name="Martin C."/>
        </authorList>
    </citation>
    <scope>NUCLEOTIDE SEQUENCE</scope>
</reference>
<dbReference type="PANTHER" id="PTHR12290">
    <property type="entry name" value="CORNICHON-RELATED"/>
    <property type="match status" value="1"/>
</dbReference>
<evidence type="ECO:0000256" key="2">
    <source>
        <dbReference type="ARBA" id="ARBA00010095"/>
    </source>
</evidence>
<proteinExistence type="inferred from homology"/>
<evidence type="ECO:0000256" key="4">
    <source>
        <dbReference type="ARBA" id="ARBA00022989"/>
    </source>
</evidence>